<dbReference type="Gene3D" id="3.60.15.10">
    <property type="entry name" value="Ribonuclease Z/Hydroxyacylglutathione hydrolase-like"/>
    <property type="match status" value="1"/>
</dbReference>
<dbReference type="InterPro" id="IPR041712">
    <property type="entry name" value="DHPS-like_MBL-fold"/>
</dbReference>
<name>C0CP92_BLAHS</name>
<protein>
    <recommendedName>
        <fullName evidence="1">Metallo-beta-lactamase domain-containing protein</fullName>
    </recommendedName>
</protein>
<comment type="caution">
    <text evidence="2">The sequence shown here is derived from an EMBL/GenBank/DDBJ whole genome shotgun (WGS) entry which is preliminary data.</text>
</comment>
<dbReference type="InterPro" id="IPR001279">
    <property type="entry name" value="Metallo-B-lactamas"/>
</dbReference>
<dbReference type="CDD" id="cd07713">
    <property type="entry name" value="DHPS-like_MBL-fold"/>
    <property type="match status" value="1"/>
</dbReference>
<dbReference type="InterPro" id="IPR052926">
    <property type="entry name" value="Metallo-beta-lactamase_dom"/>
</dbReference>
<dbReference type="AlphaFoldDB" id="C0CP92"/>
<dbReference type="InterPro" id="IPR036866">
    <property type="entry name" value="RibonucZ/Hydroxyglut_hydro"/>
</dbReference>
<evidence type="ECO:0000259" key="1">
    <source>
        <dbReference type="SMART" id="SM00849"/>
    </source>
</evidence>
<evidence type="ECO:0000313" key="3">
    <source>
        <dbReference type="Proteomes" id="UP000003100"/>
    </source>
</evidence>
<accession>C0CP92</accession>
<dbReference type="Proteomes" id="UP000003100">
    <property type="component" value="Unassembled WGS sequence"/>
</dbReference>
<dbReference type="eggNOG" id="COG1237">
    <property type="taxonomic scope" value="Bacteria"/>
</dbReference>
<gene>
    <name evidence="2" type="ORF">RUMHYD_02693</name>
</gene>
<dbReference type="SMART" id="SM00849">
    <property type="entry name" value="Lactamase_B"/>
    <property type="match status" value="1"/>
</dbReference>
<reference evidence="2 3" key="1">
    <citation type="submission" date="2009-01" db="EMBL/GenBank/DDBJ databases">
        <authorList>
            <person name="Fulton L."/>
            <person name="Clifton S."/>
            <person name="Fulton B."/>
            <person name="Xu J."/>
            <person name="Minx P."/>
            <person name="Pepin K.H."/>
            <person name="Johnson M."/>
            <person name="Bhonagiri V."/>
            <person name="Nash W.E."/>
            <person name="Mardis E.R."/>
            <person name="Wilson R.K."/>
        </authorList>
    </citation>
    <scope>NUCLEOTIDE SEQUENCE [LARGE SCALE GENOMIC DNA]</scope>
    <source>
        <strain evidence="3">DSM 10507 / JCM 14656 / S5a33</strain>
    </source>
</reference>
<proteinExistence type="predicted"/>
<dbReference type="GO" id="GO:0016740">
    <property type="term" value="F:transferase activity"/>
    <property type="evidence" value="ECO:0007669"/>
    <property type="project" value="TreeGrafter"/>
</dbReference>
<dbReference type="PATRIC" id="fig|476272.21.peg.823"/>
<dbReference type="EMBL" id="ACBZ01000147">
    <property type="protein sequence ID" value="EEG48407.1"/>
    <property type="molecule type" value="Genomic_DNA"/>
</dbReference>
<keyword evidence="3" id="KW-1185">Reference proteome</keyword>
<dbReference type="HOGENOM" id="CLU_036012_0_0_9"/>
<organism evidence="2 3">
    <name type="scientific">Blautia hydrogenotrophica (strain DSM 10507 / JCM 14656 / S5a33)</name>
    <name type="common">Ruminococcus hydrogenotrophicus</name>
    <dbReference type="NCBI Taxonomy" id="476272"/>
    <lineage>
        <taxon>Bacteria</taxon>
        <taxon>Bacillati</taxon>
        <taxon>Bacillota</taxon>
        <taxon>Clostridia</taxon>
        <taxon>Lachnospirales</taxon>
        <taxon>Lachnospiraceae</taxon>
        <taxon>Blautia</taxon>
    </lineage>
</organism>
<evidence type="ECO:0000313" key="2">
    <source>
        <dbReference type="EMBL" id="EEG48407.1"/>
    </source>
</evidence>
<sequence length="280" mass="31645">MEKKMKITVLMENTAVSERYLCRHGLSLYIETQRHKVLFDMGPDASFLENAKRLGVDISQVDVAFLSHGHYDHGGGLSAFLQENSRADVHVQAGVFGKYYAHDAHPKRIRYIGLDSALRDHSRLVVHRGGYRLDEELEVFSGVRGRICASPANDNLYWEKDGKEELDTFEHEQNLLVHQEAGRVLVCGCAHNGIVNILSKAEELPGGPLTQVIGGLHLNNIYEEDEKKRCEFYQKLASHLMCRPCEYYTCHCTGVKAYEELKKLLGEQIHYLSAGAEKSL</sequence>
<feature type="domain" description="Metallo-beta-lactamase" evidence="1">
    <location>
        <begin position="24"/>
        <end position="191"/>
    </location>
</feature>
<dbReference type="Pfam" id="PF00753">
    <property type="entry name" value="Lactamase_B"/>
    <property type="match status" value="1"/>
</dbReference>
<reference evidence="2 3" key="2">
    <citation type="submission" date="2009-02" db="EMBL/GenBank/DDBJ databases">
        <title>Draft genome sequence of Blautia hydrogenotrophica DSM 10507 (Ruminococcus hydrogenotrophicus DSM 10507).</title>
        <authorList>
            <person name="Sudarsanam P."/>
            <person name="Ley R."/>
            <person name="Guruge J."/>
            <person name="Turnbaugh P.J."/>
            <person name="Mahowald M."/>
            <person name="Liep D."/>
            <person name="Gordon J."/>
        </authorList>
    </citation>
    <scope>NUCLEOTIDE SEQUENCE [LARGE SCALE GENOMIC DNA]</scope>
    <source>
        <strain evidence="3">DSM 10507 / JCM 14656 / S5a33</strain>
    </source>
</reference>
<dbReference type="SUPFAM" id="SSF56281">
    <property type="entry name" value="Metallo-hydrolase/oxidoreductase"/>
    <property type="match status" value="1"/>
</dbReference>
<dbReference type="PANTHER" id="PTHR13754:SF13">
    <property type="entry name" value="METALLO-BETA-LACTAMASE SUPERFAMILY PROTEIN (AFU_ORTHOLOGUE AFUA_3G07630)"/>
    <property type="match status" value="1"/>
</dbReference>
<dbReference type="PANTHER" id="PTHR13754">
    <property type="entry name" value="METALLO-BETA-LACTAMASE SUPERFAMILY PROTEIN"/>
    <property type="match status" value="1"/>
</dbReference>